<sequence>MSTPFETPRGAVLPLRVSIASWMLGDGSPPPPIVGEIGEYVIGFREADAHDPSDAAVSELTALAIPDGAPSVTGRGDERRMRWPTRLRGVGWEVFWGASRPASGPVHVRGTVYADYVYGGRPVRVRGRILRVQIESVLMHLDEERGRYVAVPGTYRYRDVDECPQWFGGPSEATAEDGGMRQEWAAIVDLDLADVPPATPRPRVCPDAVAVDGDRVWVIDRELPLVVEYDLSGEDEPTEHLLPGAVTPKEEYEIPTVWAAAGACWAFRSDGVFRIADGAVTRVSTLPVDSVVSGSNTALIALSEERNTVRLHVIEAEDVTLREPVYVGDAPRWGAATDAAFLLLTCNGEIEPEDRTFRLVRIDERGGITVGPVLHEVGPNPDGFGGAPPRVFTGGMFGNPTALEVRPDLTVGRSPRTLQRGWSMRTIGDDLFVVCHPADGTGDDGWWPLEGPCEYRSEEQFWLLVRLDGDTLEPVAVAPIHITQVSVARHGDELLVATGSGLFRWRGTGYSELEEIPLAALLDQHS</sequence>
<organism evidence="1 2">
    <name type="scientific">Tsukamurella conjunctivitidis</name>
    <dbReference type="NCBI Taxonomy" id="2592068"/>
    <lineage>
        <taxon>Bacteria</taxon>
        <taxon>Bacillati</taxon>
        <taxon>Actinomycetota</taxon>
        <taxon>Actinomycetes</taxon>
        <taxon>Mycobacteriales</taxon>
        <taxon>Tsukamurellaceae</taxon>
        <taxon>Tsukamurella</taxon>
    </lineage>
</organism>
<evidence type="ECO:0000313" key="1">
    <source>
        <dbReference type="EMBL" id="TWS29571.1"/>
    </source>
</evidence>
<dbReference type="RefSeq" id="WP_146486599.1">
    <property type="nucleotide sequence ID" value="NZ_VIGX01000003.1"/>
</dbReference>
<comment type="caution">
    <text evidence="1">The sequence shown here is derived from an EMBL/GenBank/DDBJ whole genome shotgun (WGS) entry which is preliminary data.</text>
</comment>
<dbReference type="OrthoDB" id="4386119at2"/>
<dbReference type="Proteomes" id="UP000319375">
    <property type="component" value="Unassembled WGS sequence"/>
</dbReference>
<reference evidence="1 2" key="1">
    <citation type="submission" date="2019-06" db="EMBL/GenBank/DDBJ databases">
        <title>Tsukamurella conjunctivitidis sp. nov., Tsukamurella assacharolytica sp. nov. and Tsukamurella sputae sp. nov. isolated from patients with conjunctivitis, bacteraemia (lymphoma) and respiratory infection (sputum) in Hong Kong.</title>
        <authorList>
            <person name="Teng J.L.L."/>
            <person name="Lee H.H."/>
            <person name="Fong J.Y.H."/>
            <person name="Fok K.M.N."/>
            <person name="Lau S.K.P."/>
            <person name="Woo P.C.Y."/>
        </authorList>
    </citation>
    <scope>NUCLEOTIDE SEQUENCE [LARGE SCALE GENOMIC DNA]</scope>
    <source>
        <strain evidence="1 2">HKU72</strain>
    </source>
</reference>
<keyword evidence="2" id="KW-1185">Reference proteome</keyword>
<gene>
    <name evidence="1" type="ORF">FK530_08620</name>
</gene>
<protein>
    <submittedName>
        <fullName evidence="1">Uncharacterized protein</fullName>
    </submittedName>
</protein>
<evidence type="ECO:0000313" key="2">
    <source>
        <dbReference type="Proteomes" id="UP000319375"/>
    </source>
</evidence>
<proteinExistence type="predicted"/>
<accession>A0A5C5S5L2</accession>
<dbReference type="EMBL" id="VIGX01000003">
    <property type="protein sequence ID" value="TWS29571.1"/>
    <property type="molecule type" value="Genomic_DNA"/>
</dbReference>
<name>A0A5C5S5L2_9ACTN</name>
<dbReference type="AlphaFoldDB" id="A0A5C5S5L2"/>